<feature type="transmembrane region" description="Helical" evidence="1">
    <location>
        <begin position="173"/>
        <end position="200"/>
    </location>
</feature>
<dbReference type="Pfam" id="PF09991">
    <property type="entry name" value="DUF2232"/>
    <property type="match status" value="1"/>
</dbReference>
<gene>
    <name evidence="2" type="ORF">VRLFYP33_00447</name>
</gene>
<feature type="transmembrane region" description="Helical" evidence="1">
    <location>
        <begin position="249"/>
        <end position="271"/>
    </location>
</feature>
<feature type="transmembrane region" description="Helical" evidence="1">
    <location>
        <begin position="283"/>
        <end position="305"/>
    </location>
</feature>
<keyword evidence="1" id="KW-0472">Membrane</keyword>
<protein>
    <recommendedName>
        <fullName evidence="3">DUF2232 domain-containing protein</fullName>
    </recommendedName>
</protein>
<name>A0A6N2ZC28_9FIRM</name>
<dbReference type="AlphaFoldDB" id="A0A6N2ZC28"/>
<feature type="transmembrane region" description="Helical" evidence="1">
    <location>
        <begin position="220"/>
        <end position="237"/>
    </location>
</feature>
<feature type="transmembrane region" description="Helical" evidence="1">
    <location>
        <begin position="12"/>
        <end position="45"/>
    </location>
</feature>
<dbReference type="PANTHER" id="PTHR41324">
    <property type="entry name" value="MEMBRANE PROTEIN-RELATED"/>
    <property type="match status" value="1"/>
</dbReference>
<dbReference type="InterPro" id="IPR018710">
    <property type="entry name" value="DUF2232"/>
</dbReference>
<dbReference type="EMBL" id="CACRUX010000013">
    <property type="protein sequence ID" value="VYT75350.1"/>
    <property type="molecule type" value="Genomic_DNA"/>
</dbReference>
<dbReference type="RefSeq" id="WP_021842067.1">
    <property type="nucleotide sequence ID" value="NZ_CACRUX010000013.1"/>
</dbReference>
<accession>A0A6N2ZC28</accession>
<dbReference type="PANTHER" id="PTHR41324:SF1">
    <property type="entry name" value="DUF2232 DOMAIN-CONTAINING PROTEIN"/>
    <property type="match status" value="1"/>
</dbReference>
<feature type="transmembrane region" description="Helical" evidence="1">
    <location>
        <begin position="57"/>
        <end position="81"/>
    </location>
</feature>
<evidence type="ECO:0008006" key="3">
    <source>
        <dbReference type="Google" id="ProtNLM"/>
    </source>
</evidence>
<keyword evidence="1" id="KW-0812">Transmembrane</keyword>
<feature type="transmembrane region" description="Helical" evidence="1">
    <location>
        <begin position="101"/>
        <end position="125"/>
    </location>
</feature>
<sequence length="318" mass="35671">MRYTDTRAVVETGFLTALIMVFTFVGVTVPFMGFLASILMPAVLVVLGARHGVRWSILATVTMGLVMSVVLTPLGALMQVMTSGIPGIVLAYGYIHRWSTSRLLVLPAVTMMVTIGIQLMIAQYVMQMDIVTMWQNFQQEALTEMETAYREQGLMDEQVTAMMTSVQAMLKQMAYVLLAALFMSSVVISYFICAVANIIMRRTGGEGVTLPPLEEWRVPQWTLYMFALGVLLTYWGNELQSEAINIVAYNMYALGSYMLVLQGIGCLWTIFKSYGLSNGIRLVLIFITLLMQFATMWIGILDLILNLRRRLSRRIGDE</sequence>
<keyword evidence="1" id="KW-1133">Transmembrane helix</keyword>
<organism evidence="2">
    <name type="scientific">Veillonella ratti</name>
    <dbReference type="NCBI Taxonomy" id="103892"/>
    <lineage>
        <taxon>Bacteria</taxon>
        <taxon>Bacillati</taxon>
        <taxon>Bacillota</taxon>
        <taxon>Negativicutes</taxon>
        <taxon>Veillonellales</taxon>
        <taxon>Veillonellaceae</taxon>
        <taxon>Veillonella</taxon>
    </lineage>
</organism>
<proteinExistence type="predicted"/>
<evidence type="ECO:0000256" key="1">
    <source>
        <dbReference type="SAM" id="Phobius"/>
    </source>
</evidence>
<reference evidence="2" key="1">
    <citation type="submission" date="2019-11" db="EMBL/GenBank/DDBJ databases">
        <authorList>
            <person name="Feng L."/>
        </authorList>
    </citation>
    <scope>NUCLEOTIDE SEQUENCE</scope>
    <source>
        <strain evidence="2">VrattiLFYP33</strain>
    </source>
</reference>
<evidence type="ECO:0000313" key="2">
    <source>
        <dbReference type="EMBL" id="VYT75350.1"/>
    </source>
</evidence>